<reference evidence="1" key="1">
    <citation type="submission" date="2017-09" db="EMBL/GenBank/DDBJ databases">
        <title>Polyketide synthases of a Diaporthe helianthi virulent isolate.</title>
        <authorList>
            <person name="Baroncelli R."/>
        </authorList>
    </citation>
    <scope>NUCLEOTIDE SEQUENCE [LARGE SCALE GENOMIC DNA]</scope>
    <source>
        <strain evidence="1">7/96</strain>
    </source>
</reference>
<dbReference type="OrthoDB" id="3540486at2759"/>
<gene>
    <name evidence="1" type="ORF">DHEL01_v206394</name>
</gene>
<organism evidence="1 2">
    <name type="scientific">Diaporthe helianthi</name>
    <dbReference type="NCBI Taxonomy" id="158607"/>
    <lineage>
        <taxon>Eukaryota</taxon>
        <taxon>Fungi</taxon>
        <taxon>Dikarya</taxon>
        <taxon>Ascomycota</taxon>
        <taxon>Pezizomycotina</taxon>
        <taxon>Sordariomycetes</taxon>
        <taxon>Sordariomycetidae</taxon>
        <taxon>Diaporthales</taxon>
        <taxon>Diaporthaceae</taxon>
        <taxon>Diaporthe</taxon>
    </lineage>
</organism>
<comment type="caution">
    <text evidence="1">The sequence shown here is derived from an EMBL/GenBank/DDBJ whole genome shotgun (WGS) entry which is preliminary data.</text>
</comment>
<sequence length="404" mass="46309">MAPVPAMTFPRFLDLPFEIRWAIYELCLPTRVVDSGIVPDLILSSVPFFLASGDLGPALQYIVGKYIRLPVIARAIPEVYRKVRQHVIPPPVDMGAWNWVDSASGGRRAYSQDPRPILFDPKSDVLYISPRDYDDDPQVLERSPCWLARSADAVVALEAWAMEAPDLSPSIFKYTPSIMNYCLLGRKRCIIVLSETRLIKPMESIISCGLFGLFGEARTVLVDVDDFELIDYYDKKLNGQDIHPRDWDEEDEPLRLGGIRRYSSHGTVGPQRAWDEKSPVVSAEDRAQLIADDKNEVLRRLKLAWLGNNGCWDQPSRENPNFVPHEHLPSLPPDWNKVFDEQHPNAKLWLDKLPAFSFAVRLHAQDLEECKMLWAAEMAWALGRRQRARRRRESFDQYLRENGV</sequence>
<dbReference type="InParanoid" id="A0A2P5HY84"/>
<dbReference type="AlphaFoldDB" id="A0A2P5HY84"/>
<evidence type="ECO:0000313" key="1">
    <source>
        <dbReference type="EMBL" id="POS75210.1"/>
    </source>
</evidence>
<keyword evidence="2" id="KW-1185">Reference proteome</keyword>
<dbReference type="Proteomes" id="UP000094444">
    <property type="component" value="Unassembled WGS sequence"/>
</dbReference>
<proteinExistence type="predicted"/>
<name>A0A2P5HY84_DIAHE</name>
<evidence type="ECO:0000313" key="2">
    <source>
        <dbReference type="Proteomes" id="UP000094444"/>
    </source>
</evidence>
<dbReference type="EMBL" id="MAVT02000516">
    <property type="protein sequence ID" value="POS75210.1"/>
    <property type="molecule type" value="Genomic_DNA"/>
</dbReference>
<accession>A0A2P5HY84</accession>
<protein>
    <submittedName>
        <fullName evidence="1">Uncharacterized protein</fullName>
    </submittedName>
</protein>